<comment type="caution">
    <text evidence="2">The sequence shown here is derived from an EMBL/GenBank/DDBJ whole genome shotgun (WGS) entry which is preliminary data.</text>
</comment>
<keyword evidence="1" id="KW-0812">Transmembrane</keyword>
<reference evidence="2 3" key="1">
    <citation type="submission" date="2020-02" db="EMBL/GenBank/DDBJ databases">
        <authorList>
            <person name="Li X.-J."/>
            <person name="Han X.-M."/>
        </authorList>
    </citation>
    <scope>NUCLEOTIDE SEQUENCE [LARGE SCALE GENOMIC DNA]</scope>
    <source>
        <strain evidence="2 3">CCTCC AB 2017055</strain>
    </source>
</reference>
<gene>
    <name evidence="2" type="ORF">G1H10_06065</name>
</gene>
<accession>A0A6L9S3W5</accession>
<dbReference type="Proteomes" id="UP000475214">
    <property type="component" value="Unassembled WGS sequence"/>
</dbReference>
<evidence type="ECO:0000313" key="2">
    <source>
        <dbReference type="EMBL" id="NED99728.1"/>
    </source>
</evidence>
<sequence>MTGGGRDVAAPRPRLSRGMRVLLALLIGIIAAVVTRNVALWLSDDGTRKDWTTRTEIEQVANVPPADDRLRDAAARLAESPLYVDPALAYLLPESEREDVVDVLRGGEPTFVVVMPFHEEDGMGGNIEAAVIALADQVGEDGRYVIIDQRRYDAGIQRTGDQISWPVVSLPEGPMADSLIRMFGGGGRGEAS</sequence>
<dbReference type="AlphaFoldDB" id="A0A6L9S3W5"/>
<dbReference type="RefSeq" id="WP_163734129.1">
    <property type="nucleotide sequence ID" value="NZ_JAAGOA010000003.1"/>
</dbReference>
<feature type="transmembrane region" description="Helical" evidence="1">
    <location>
        <begin position="21"/>
        <end position="42"/>
    </location>
</feature>
<evidence type="ECO:0000313" key="3">
    <source>
        <dbReference type="Proteomes" id="UP000475214"/>
    </source>
</evidence>
<keyword evidence="3" id="KW-1185">Reference proteome</keyword>
<keyword evidence="1" id="KW-0472">Membrane</keyword>
<evidence type="ECO:0000256" key="1">
    <source>
        <dbReference type="SAM" id="Phobius"/>
    </source>
</evidence>
<dbReference type="EMBL" id="JAAGOA010000003">
    <property type="protein sequence ID" value="NED99728.1"/>
    <property type="molecule type" value="Genomic_DNA"/>
</dbReference>
<protein>
    <submittedName>
        <fullName evidence="2">Uncharacterized protein</fullName>
    </submittedName>
</protein>
<organism evidence="2 3">
    <name type="scientific">Phytoactinopolyspora halotolerans</name>
    <dbReference type="NCBI Taxonomy" id="1981512"/>
    <lineage>
        <taxon>Bacteria</taxon>
        <taxon>Bacillati</taxon>
        <taxon>Actinomycetota</taxon>
        <taxon>Actinomycetes</taxon>
        <taxon>Jiangellales</taxon>
        <taxon>Jiangellaceae</taxon>
        <taxon>Phytoactinopolyspora</taxon>
    </lineage>
</organism>
<keyword evidence="1" id="KW-1133">Transmembrane helix</keyword>
<proteinExistence type="predicted"/>
<name>A0A6L9S3W5_9ACTN</name>